<dbReference type="OrthoDB" id="9794382at2"/>
<name>A0A1Y2K090_9PROT</name>
<organism evidence="2 3">
    <name type="scientific">Magnetofaba australis IT-1</name>
    <dbReference type="NCBI Taxonomy" id="1434232"/>
    <lineage>
        <taxon>Bacteria</taxon>
        <taxon>Pseudomonadati</taxon>
        <taxon>Pseudomonadota</taxon>
        <taxon>Magnetococcia</taxon>
        <taxon>Magnetococcales</taxon>
        <taxon>Magnetococcaceae</taxon>
        <taxon>Magnetofaba</taxon>
    </lineage>
</organism>
<keyword evidence="3" id="KW-1185">Reference proteome</keyword>
<accession>A0A1Y2K090</accession>
<dbReference type="RefSeq" id="WP_085446737.1">
    <property type="nucleotide sequence ID" value="NZ_LVJN01000021.1"/>
</dbReference>
<reference evidence="2 3" key="1">
    <citation type="journal article" date="2016" name="BMC Genomics">
        <title>Combined genomic and structural analyses of a cultured magnetotactic bacterium reveals its niche adaptation to a dynamic environment.</title>
        <authorList>
            <person name="Araujo A.C."/>
            <person name="Morillo V."/>
            <person name="Cypriano J."/>
            <person name="Teixeira L.C."/>
            <person name="Leao P."/>
            <person name="Lyra S."/>
            <person name="Almeida L.G."/>
            <person name="Bazylinski D.A."/>
            <person name="Vasconcellos A.T."/>
            <person name="Abreu F."/>
            <person name="Lins U."/>
        </authorList>
    </citation>
    <scope>NUCLEOTIDE SEQUENCE [LARGE SCALE GENOMIC DNA]</scope>
    <source>
        <strain evidence="2 3">IT-1</strain>
    </source>
</reference>
<dbReference type="AlphaFoldDB" id="A0A1Y2K090"/>
<proteinExistence type="predicted"/>
<feature type="domain" description="CheW-like" evidence="1">
    <location>
        <begin position="55"/>
        <end position="193"/>
    </location>
</feature>
<evidence type="ECO:0000313" key="2">
    <source>
        <dbReference type="EMBL" id="OSM00214.1"/>
    </source>
</evidence>
<evidence type="ECO:0000313" key="3">
    <source>
        <dbReference type="Proteomes" id="UP000194003"/>
    </source>
</evidence>
<dbReference type="InterPro" id="IPR002545">
    <property type="entry name" value="CheW-lke_dom"/>
</dbReference>
<evidence type="ECO:0000259" key="1">
    <source>
        <dbReference type="PROSITE" id="PS50851"/>
    </source>
</evidence>
<dbReference type="GO" id="GO:0005829">
    <property type="term" value="C:cytosol"/>
    <property type="evidence" value="ECO:0007669"/>
    <property type="project" value="TreeGrafter"/>
</dbReference>
<dbReference type="STRING" id="1434232.MAIT1_00676"/>
<sequence>MTADTPDRPTPDAGETAFGAHRFLPTDEHARHTLAQRAKLLAGSEDDKSRELAQNEWFLRFHTGGEERYGLPFHCLEEILYVTGLRAIPGAPRHIVGVVNRRGALLTVMDLNPLFGNPSQEIHPEGRIIVTHAGDLTVGLLAREVEDEEHGSSEEILPTFPSSAVENLGAIRGIYQGRVTLLNPDALLRDPQILVNDAE</sequence>
<dbReference type="EMBL" id="LVJN01000021">
    <property type="protein sequence ID" value="OSM00214.1"/>
    <property type="molecule type" value="Genomic_DNA"/>
</dbReference>
<dbReference type="GO" id="GO:0007165">
    <property type="term" value="P:signal transduction"/>
    <property type="evidence" value="ECO:0007669"/>
    <property type="project" value="InterPro"/>
</dbReference>
<dbReference type="GO" id="GO:0006935">
    <property type="term" value="P:chemotaxis"/>
    <property type="evidence" value="ECO:0007669"/>
    <property type="project" value="InterPro"/>
</dbReference>
<dbReference type="Gene3D" id="2.30.30.40">
    <property type="entry name" value="SH3 Domains"/>
    <property type="match status" value="1"/>
</dbReference>
<dbReference type="InterPro" id="IPR036061">
    <property type="entry name" value="CheW-like_dom_sf"/>
</dbReference>
<gene>
    <name evidence="2" type="ORF">MAIT1_00676</name>
</gene>
<comment type="caution">
    <text evidence="2">The sequence shown here is derived from an EMBL/GenBank/DDBJ whole genome shotgun (WGS) entry which is preliminary data.</text>
</comment>
<dbReference type="Pfam" id="PF01584">
    <property type="entry name" value="CheW"/>
    <property type="match status" value="1"/>
</dbReference>
<dbReference type="SUPFAM" id="SSF50341">
    <property type="entry name" value="CheW-like"/>
    <property type="match status" value="1"/>
</dbReference>
<dbReference type="PANTHER" id="PTHR22617:SF23">
    <property type="entry name" value="CHEMOTAXIS PROTEIN CHEW"/>
    <property type="match status" value="1"/>
</dbReference>
<dbReference type="SMART" id="SM00260">
    <property type="entry name" value="CheW"/>
    <property type="match status" value="1"/>
</dbReference>
<dbReference type="PANTHER" id="PTHR22617">
    <property type="entry name" value="CHEMOTAXIS SENSOR HISTIDINE KINASE-RELATED"/>
    <property type="match status" value="1"/>
</dbReference>
<dbReference type="Proteomes" id="UP000194003">
    <property type="component" value="Unassembled WGS sequence"/>
</dbReference>
<dbReference type="PROSITE" id="PS50851">
    <property type="entry name" value="CHEW"/>
    <property type="match status" value="1"/>
</dbReference>
<protein>
    <submittedName>
        <fullName evidence="2">Putative CheW protein</fullName>
    </submittedName>
</protein>
<dbReference type="InterPro" id="IPR039315">
    <property type="entry name" value="CheW"/>
</dbReference>
<dbReference type="Gene3D" id="2.40.50.180">
    <property type="entry name" value="CheA-289, Domain 4"/>
    <property type="match status" value="1"/>
</dbReference>